<evidence type="ECO:0000313" key="2">
    <source>
        <dbReference type="EMBL" id="SJN14949.1"/>
    </source>
</evidence>
<dbReference type="AlphaFoldDB" id="A0A1R4I5C2"/>
<dbReference type="PIRSF" id="PIRSF029766">
    <property type="entry name" value="UCP029766"/>
    <property type="match status" value="1"/>
</dbReference>
<gene>
    <name evidence="2" type="ORF">CZ787_17705</name>
</gene>
<dbReference type="SUPFAM" id="SSF49401">
    <property type="entry name" value="Bacterial adhesins"/>
    <property type="match status" value="1"/>
</dbReference>
<accession>A0A1R4I5C2</accession>
<dbReference type="InterPro" id="IPR036937">
    <property type="entry name" value="Adhesion_dom_fimbrial_sf"/>
</dbReference>
<evidence type="ECO:0000259" key="1">
    <source>
        <dbReference type="Pfam" id="PF00419"/>
    </source>
</evidence>
<feature type="domain" description="Fimbrial-type adhesion" evidence="1">
    <location>
        <begin position="280"/>
        <end position="468"/>
    </location>
</feature>
<dbReference type="Pfam" id="PF00419">
    <property type="entry name" value="Fimbrial"/>
    <property type="match status" value="1"/>
</dbReference>
<dbReference type="GO" id="GO:0009289">
    <property type="term" value="C:pilus"/>
    <property type="evidence" value="ECO:0007669"/>
    <property type="project" value="InterPro"/>
</dbReference>
<dbReference type="Proteomes" id="UP000196331">
    <property type="component" value="Unassembled WGS sequence"/>
</dbReference>
<evidence type="ECO:0000313" key="3">
    <source>
        <dbReference type="Proteomes" id="UP000196331"/>
    </source>
</evidence>
<organism evidence="2 3">
    <name type="scientific">Halomonas citrativorans</name>
    <dbReference type="NCBI Taxonomy" id="2742612"/>
    <lineage>
        <taxon>Bacteria</taxon>
        <taxon>Pseudomonadati</taxon>
        <taxon>Pseudomonadota</taxon>
        <taxon>Gammaproteobacteria</taxon>
        <taxon>Oceanospirillales</taxon>
        <taxon>Halomonadaceae</taxon>
        <taxon>Halomonas</taxon>
    </lineage>
</organism>
<dbReference type="InterPro" id="IPR008966">
    <property type="entry name" value="Adhesion_dom_sf"/>
</dbReference>
<proteinExistence type="predicted"/>
<comment type="caution">
    <text evidence="2">The sequence shown here is derived from an EMBL/GenBank/DDBJ whole genome shotgun (WGS) entry which is preliminary data.</text>
</comment>
<dbReference type="InterPro" id="IPR011228">
    <property type="entry name" value="UCP029766"/>
</dbReference>
<protein>
    <submittedName>
        <fullName evidence="2">Exported protein</fullName>
    </submittedName>
</protein>
<sequence length="468" mass="50154">MPQLFPNTPPFRGTMKFRINTLKFYGFMILLCMPFSEAWARCYKVTQAPSNNPGNSSIHIGEGQSGPWSGACGTCNGNLGLPSVVNLSNGSLVPHGTLLASSIAPFIQYGQPAGYDPERVFTRCAPGEDIYEMYSTNGDNRYSGYGGSPKGDTTGRALGLEAAYDTVWDNILLRLSNVTTGEYITDIWKERLLTDLDVDSRGYRLVKAKNLSTIRADLFSAGSTTYHYYNSNVLTRPMSYSQPNAYIALRGNGLAGPKTGVTHASDITGWHGRWPGAIGLYGQVTLKRYPTCVVLNATPYVLLPTIQRSAIENGETSEAVFQISFKCENAMVSGIANNNTALGIMVSSGAFSAASNLGLVNASAGVSHLVSDNYGAAGMAEGVGIRILRDNTPIILLSTQNSGFIDGTVVPETGWLPVVGNASQLISSDSGMNQYIENFIARLEKLPGSHPVTSGKVRATANVIIRVQ</sequence>
<reference evidence="2 3" key="1">
    <citation type="submission" date="2017-02" db="EMBL/GenBank/DDBJ databases">
        <authorList>
            <person name="Dridi B."/>
        </authorList>
    </citation>
    <scope>NUCLEOTIDE SEQUENCE [LARGE SCALE GENOMIC DNA]</scope>
    <source>
        <strain evidence="2 3">JB380</strain>
    </source>
</reference>
<dbReference type="InterPro" id="IPR000259">
    <property type="entry name" value="Adhesion_dom_fimbrial"/>
</dbReference>
<dbReference type="GO" id="GO:0007155">
    <property type="term" value="P:cell adhesion"/>
    <property type="evidence" value="ECO:0007669"/>
    <property type="project" value="InterPro"/>
</dbReference>
<dbReference type="Gene3D" id="2.60.40.1090">
    <property type="entry name" value="Fimbrial-type adhesion domain"/>
    <property type="match status" value="1"/>
</dbReference>
<name>A0A1R4I5C2_9GAMM</name>
<dbReference type="EMBL" id="FUKM01000058">
    <property type="protein sequence ID" value="SJN14949.1"/>
    <property type="molecule type" value="Genomic_DNA"/>
</dbReference>